<feature type="domain" description="ANTAR" evidence="3">
    <location>
        <begin position="128"/>
        <end position="189"/>
    </location>
</feature>
<feature type="domain" description="Response regulatory" evidence="2">
    <location>
        <begin position="8"/>
        <end position="122"/>
    </location>
</feature>
<feature type="modified residue" description="4-aspartylphosphate" evidence="1">
    <location>
        <position position="58"/>
    </location>
</feature>
<reference evidence="4 5" key="1">
    <citation type="submission" date="2019-07" db="EMBL/GenBank/DDBJ databases">
        <title>Reinekea sp. strain SSH23 genome sequencing and assembly.</title>
        <authorList>
            <person name="Kim I."/>
        </authorList>
    </citation>
    <scope>NUCLEOTIDE SEQUENCE [LARGE SCALE GENOMIC DNA]</scope>
    <source>
        <strain evidence="4 5">SSH23</strain>
    </source>
</reference>
<dbReference type="Gene3D" id="1.10.10.10">
    <property type="entry name" value="Winged helix-like DNA-binding domain superfamily/Winged helix DNA-binding domain"/>
    <property type="match status" value="1"/>
</dbReference>
<dbReference type="InterPro" id="IPR005561">
    <property type="entry name" value="ANTAR"/>
</dbReference>
<dbReference type="Pfam" id="PF03861">
    <property type="entry name" value="ANTAR"/>
    <property type="match status" value="1"/>
</dbReference>
<dbReference type="RefSeq" id="WP_147714727.1">
    <property type="nucleotide sequence ID" value="NZ_VKAD01000002.1"/>
</dbReference>
<dbReference type="AlphaFoldDB" id="A0A5C8Z4M8"/>
<keyword evidence="1" id="KW-0597">Phosphoprotein</keyword>
<evidence type="ECO:0000259" key="3">
    <source>
        <dbReference type="PROSITE" id="PS50921"/>
    </source>
</evidence>
<evidence type="ECO:0000313" key="5">
    <source>
        <dbReference type="Proteomes" id="UP000321764"/>
    </source>
</evidence>
<dbReference type="InterPro" id="IPR001789">
    <property type="entry name" value="Sig_transdc_resp-reg_receiver"/>
</dbReference>
<dbReference type="PROSITE" id="PS50921">
    <property type="entry name" value="ANTAR"/>
    <property type="match status" value="1"/>
</dbReference>
<proteinExistence type="predicted"/>
<dbReference type="PANTHER" id="PTHR43367">
    <property type="match status" value="1"/>
</dbReference>
<gene>
    <name evidence="4" type="ORF">FME95_12015</name>
</gene>
<dbReference type="GO" id="GO:0003723">
    <property type="term" value="F:RNA binding"/>
    <property type="evidence" value="ECO:0007669"/>
    <property type="project" value="InterPro"/>
</dbReference>
<dbReference type="SMART" id="SM01012">
    <property type="entry name" value="ANTAR"/>
    <property type="match status" value="1"/>
</dbReference>
<protein>
    <submittedName>
        <fullName evidence="4">ANTAR domain-containing protein</fullName>
    </submittedName>
</protein>
<dbReference type="Gene3D" id="3.40.50.2300">
    <property type="match status" value="1"/>
</dbReference>
<dbReference type="PROSITE" id="PS50110">
    <property type="entry name" value="RESPONSE_REGULATORY"/>
    <property type="match status" value="1"/>
</dbReference>
<organism evidence="4 5">
    <name type="scientific">Reinekea thalattae</name>
    <dbReference type="NCBI Taxonomy" id="2593301"/>
    <lineage>
        <taxon>Bacteria</taxon>
        <taxon>Pseudomonadati</taxon>
        <taxon>Pseudomonadota</taxon>
        <taxon>Gammaproteobacteria</taxon>
        <taxon>Oceanospirillales</taxon>
        <taxon>Saccharospirillaceae</taxon>
        <taxon>Reinekea</taxon>
    </lineage>
</organism>
<evidence type="ECO:0000259" key="2">
    <source>
        <dbReference type="PROSITE" id="PS50110"/>
    </source>
</evidence>
<name>A0A5C8Z4M8_9GAMM</name>
<dbReference type="PANTHER" id="PTHR43367:SF1">
    <property type="entry name" value="TWO-COMPONENT RESPONSE REGULATOR-LIKE APRR6-RELATED"/>
    <property type="match status" value="1"/>
</dbReference>
<dbReference type="EMBL" id="VKAD01000002">
    <property type="protein sequence ID" value="TXR52131.1"/>
    <property type="molecule type" value="Genomic_DNA"/>
</dbReference>
<dbReference type="InterPro" id="IPR008327">
    <property type="entry name" value="Sig_transdc_resp-reg_antiterm"/>
</dbReference>
<dbReference type="SUPFAM" id="SSF52172">
    <property type="entry name" value="CheY-like"/>
    <property type="match status" value="1"/>
</dbReference>
<dbReference type="PIRSF" id="PIRSF036382">
    <property type="entry name" value="RR_antiterm"/>
    <property type="match status" value="1"/>
</dbReference>
<accession>A0A5C8Z4M8</accession>
<dbReference type="SMART" id="SM00448">
    <property type="entry name" value="REC"/>
    <property type="match status" value="1"/>
</dbReference>
<dbReference type="InterPro" id="IPR036388">
    <property type="entry name" value="WH-like_DNA-bd_sf"/>
</dbReference>
<dbReference type="OrthoDB" id="9782798at2"/>
<sequence length="193" mass="21398">MPATDALNIMLVDDEPGRAAILKEALQSHGHQVIYRSRTTSSIYQMVNAFSPDVIIVDTKAPDRDVLEDLALVSDKNPKPVLVVSEHDDEGIIEQAIKAGASAYVVDGLTEGRLRGVLRTAIARFNEYQALKSELLSARSELQDRKVIEKAKGLLMKHKGIDENESYTTLRNLAMQKNRPLRDVASDIVELFS</sequence>
<dbReference type="InterPro" id="IPR011006">
    <property type="entry name" value="CheY-like_superfamily"/>
</dbReference>
<dbReference type="Proteomes" id="UP000321764">
    <property type="component" value="Unassembled WGS sequence"/>
</dbReference>
<dbReference type="Pfam" id="PF00072">
    <property type="entry name" value="Response_reg"/>
    <property type="match status" value="1"/>
</dbReference>
<evidence type="ECO:0000256" key="1">
    <source>
        <dbReference type="PROSITE-ProRule" id="PRU00169"/>
    </source>
</evidence>
<evidence type="ECO:0000313" key="4">
    <source>
        <dbReference type="EMBL" id="TXR52131.1"/>
    </source>
</evidence>
<dbReference type="GO" id="GO:0000160">
    <property type="term" value="P:phosphorelay signal transduction system"/>
    <property type="evidence" value="ECO:0007669"/>
    <property type="project" value="InterPro"/>
</dbReference>
<keyword evidence="5" id="KW-1185">Reference proteome</keyword>
<comment type="caution">
    <text evidence="4">The sequence shown here is derived from an EMBL/GenBank/DDBJ whole genome shotgun (WGS) entry which is preliminary data.</text>
</comment>